<dbReference type="AlphaFoldDB" id="A0A0A3IX12"/>
<keyword evidence="2 5" id="KW-0812">Transmembrane</keyword>
<feature type="transmembrane region" description="Helical" evidence="5">
    <location>
        <begin position="83"/>
        <end position="105"/>
    </location>
</feature>
<dbReference type="eggNOG" id="COG1230">
    <property type="taxonomic scope" value="Bacteria"/>
</dbReference>
<feature type="transmembrane region" description="Helical" evidence="5">
    <location>
        <begin position="117"/>
        <end position="137"/>
    </location>
</feature>
<dbReference type="InterPro" id="IPR058533">
    <property type="entry name" value="Cation_efflux_TM"/>
</dbReference>
<dbReference type="InterPro" id="IPR050681">
    <property type="entry name" value="CDF/SLC30A"/>
</dbReference>
<keyword evidence="3 5" id="KW-1133">Transmembrane helix</keyword>
<sequence>MSTNTSSTPNNNKKLLIIAASLTLFFALLEIIYGFISGSLMIIGDGIHMSSDAISLILSLIAAVVATRASTNKRTFGYKRFEPIAAFINGLTLVLVPLYIIFEAINRMITPIEINPTQMLVVGLIGLIINAIVGFVLSKGQSNLNMRSAILHVFADLITSLSAVIVSLAIMFYGLNWLDPVGSIITSIIIIRGGIKITKEAFNILMEGTPKGYSVENIKKVIQNNNEVEVEDIKLWCVNEEEIYTMIRIKSTQNFVNDIHLAIKQIVSKNTNIPVEHIYVDVQS</sequence>
<dbReference type="STRING" id="1384049.CD29_06530"/>
<dbReference type="Pfam" id="PF01545">
    <property type="entry name" value="Cation_efflux"/>
    <property type="match status" value="1"/>
</dbReference>
<dbReference type="RefSeq" id="WP_036184307.1">
    <property type="nucleotide sequence ID" value="NZ_AVDA01000006.1"/>
</dbReference>
<organism evidence="7 8">
    <name type="scientific">Ureibacillus manganicus DSM 26584</name>
    <dbReference type="NCBI Taxonomy" id="1384049"/>
    <lineage>
        <taxon>Bacteria</taxon>
        <taxon>Bacillati</taxon>
        <taxon>Bacillota</taxon>
        <taxon>Bacilli</taxon>
        <taxon>Bacillales</taxon>
        <taxon>Caryophanaceae</taxon>
        <taxon>Ureibacillus</taxon>
    </lineage>
</organism>
<dbReference type="Proteomes" id="UP000030416">
    <property type="component" value="Unassembled WGS sequence"/>
</dbReference>
<evidence type="ECO:0000313" key="7">
    <source>
        <dbReference type="EMBL" id="KGR79347.1"/>
    </source>
</evidence>
<keyword evidence="4 5" id="KW-0472">Membrane</keyword>
<evidence type="ECO:0000256" key="2">
    <source>
        <dbReference type="ARBA" id="ARBA00022692"/>
    </source>
</evidence>
<reference evidence="7 8" key="1">
    <citation type="submission" date="2014-02" db="EMBL/GenBank/DDBJ databases">
        <title>Draft genome sequence of Lysinibacillus manganicus DSM 26584T.</title>
        <authorList>
            <person name="Zhang F."/>
            <person name="Wang G."/>
            <person name="Zhang L."/>
        </authorList>
    </citation>
    <scope>NUCLEOTIDE SEQUENCE [LARGE SCALE GENOMIC DNA]</scope>
    <source>
        <strain evidence="7 8">DSM 26584</strain>
    </source>
</reference>
<dbReference type="OrthoDB" id="9809646at2"/>
<dbReference type="InterPro" id="IPR002524">
    <property type="entry name" value="Cation_efflux"/>
</dbReference>
<accession>A0A0A3IX12</accession>
<feature type="transmembrane region" description="Helical" evidence="5">
    <location>
        <begin position="15"/>
        <end position="41"/>
    </location>
</feature>
<dbReference type="PANTHER" id="PTHR11562:SF17">
    <property type="entry name" value="RE54080P-RELATED"/>
    <property type="match status" value="1"/>
</dbReference>
<evidence type="ECO:0000256" key="5">
    <source>
        <dbReference type="SAM" id="Phobius"/>
    </source>
</evidence>
<feature type="transmembrane region" description="Helical" evidence="5">
    <location>
        <begin position="149"/>
        <end position="171"/>
    </location>
</feature>
<feature type="transmembrane region" description="Helical" evidence="5">
    <location>
        <begin position="177"/>
        <end position="195"/>
    </location>
</feature>
<comment type="subcellular location">
    <subcellularLocation>
        <location evidence="1">Membrane</location>
        <topology evidence="1">Multi-pass membrane protein</topology>
    </subcellularLocation>
</comment>
<evidence type="ECO:0000256" key="4">
    <source>
        <dbReference type="ARBA" id="ARBA00023136"/>
    </source>
</evidence>
<dbReference type="GO" id="GO:0005886">
    <property type="term" value="C:plasma membrane"/>
    <property type="evidence" value="ECO:0007669"/>
    <property type="project" value="TreeGrafter"/>
</dbReference>
<evidence type="ECO:0000313" key="8">
    <source>
        <dbReference type="Proteomes" id="UP000030416"/>
    </source>
</evidence>
<dbReference type="PANTHER" id="PTHR11562">
    <property type="entry name" value="CATION EFFLUX PROTEIN/ ZINC TRANSPORTER"/>
    <property type="match status" value="1"/>
</dbReference>
<proteinExistence type="predicted"/>
<keyword evidence="8" id="KW-1185">Reference proteome</keyword>
<evidence type="ECO:0000259" key="6">
    <source>
        <dbReference type="Pfam" id="PF01545"/>
    </source>
</evidence>
<dbReference type="Gene3D" id="1.20.1510.10">
    <property type="entry name" value="Cation efflux protein transmembrane domain"/>
    <property type="match status" value="1"/>
</dbReference>
<protein>
    <submittedName>
        <fullName evidence="7">Heavy metal resistance protein CzcD</fullName>
    </submittedName>
</protein>
<evidence type="ECO:0000256" key="3">
    <source>
        <dbReference type="ARBA" id="ARBA00022989"/>
    </source>
</evidence>
<evidence type="ECO:0000256" key="1">
    <source>
        <dbReference type="ARBA" id="ARBA00004141"/>
    </source>
</evidence>
<comment type="caution">
    <text evidence="7">The sequence shown here is derived from an EMBL/GenBank/DDBJ whole genome shotgun (WGS) entry which is preliminary data.</text>
</comment>
<feature type="transmembrane region" description="Helical" evidence="5">
    <location>
        <begin position="53"/>
        <end position="71"/>
    </location>
</feature>
<dbReference type="InterPro" id="IPR027469">
    <property type="entry name" value="Cation_efflux_TMD_sf"/>
</dbReference>
<dbReference type="SUPFAM" id="SSF161111">
    <property type="entry name" value="Cation efflux protein transmembrane domain-like"/>
    <property type="match status" value="1"/>
</dbReference>
<gene>
    <name evidence="7" type="ORF">CD29_06530</name>
</gene>
<dbReference type="GO" id="GO:0005385">
    <property type="term" value="F:zinc ion transmembrane transporter activity"/>
    <property type="evidence" value="ECO:0007669"/>
    <property type="project" value="TreeGrafter"/>
</dbReference>
<feature type="domain" description="Cation efflux protein transmembrane" evidence="6">
    <location>
        <begin position="16"/>
        <end position="206"/>
    </location>
</feature>
<dbReference type="EMBL" id="JPVN01000006">
    <property type="protein sequence ID" value="KGR79347.1"/>
    <property type="molecule type" value="Genomic_DNA"/>
</dbReference>
<dbReference type="NCBIfam" id="TIGR01297">
    <property type="entry name" value="CDF"/>
    <property type="match status" value="1"/>
</dbReference>
<name>A0A0A3IX12_9BACL</name>